<evidence type="ECO:0000256" key="7">
    <source>
        <dbReference type="ARBA" id="ARBA00023125"/>
    </source>
</evidence>
<dbReference type="Proteomes" id="UP001476247">
    <property type="component" value="Unassembled WGS sequence"/>
</dbReference>
<dbReference type="SMART" id="SM00066">
    <property type="entry name" value="GAL4"/>
    <property type="match status" value="1"/>
</dbReference>
<evidence type="ECO:0000256" key="10">
    <source>
        <dbReference type="SAM" id="Coils"/>
    </source>
</evidence>
<dbReference type="InterPro" id="IPR056751">
    <property type="entry name" value="PAS_13"/>
</dbReference>
<evidence type="ECO:0000256" key="11">
    <source>
        <dbReference type="SAM" id="MobiDB-lite"/>
    </source>
</evidence>
<name>A0ABP9YCV9_9FUNG</name>
<keyword evidence="7" id="KW-0238">DNA-binding</keyword>
<keyword evidence="9" id="KW-0539">Nucleus</keyword>
<keyword evidence="3" id="KW-0312">Gluconeogenesis</keyword>
<dbReference type="SUPFAM" id="SSF57701">
    <property type="entry name" value="Zn2/Cys6 DNA-binding domain"/>
    <property type="match status" value="1"/>
</dbReference>
<feature type="coiled-coil region" evidence="10">
    <location>
        <begin position="86"/>
        <end position="113"/>
    </location>
</feature>
<evidence type="ECO:0000256" key="6">
    <source>
        <dbReference type="ARBA" id="ARBA00023015"/>
    </source>
</evidence>
<organism evidence="13 14">
    <name type="scientific">Helicostylum pulchrum</name>
    <dbReference type="NCBI Taxonomy" id="562976"/>
    <lineage>
        <taxon>Eukaryota</taxon>
        <taxon>Fungi</taxon>
        <taxon>Fungi incertae sedis</taxon>
        <taxon>Mucoromycota</taxon>
        <taxon>Mucoromycotina</taxon>
        <taxon>Mucoromycetes</taxon>
        <taxon>Mucorales</taxon>
        <taxon>Mucorineae</taxon>
        <taxon>Mucoraceae</taxon>
        <taxon>Helicostylum</taxon>
    </lineage>
</organism>
<dbReference type="EMBL" id="BAABUJ010000038">
    <property type="protein sequence ID" value="GAA5804795.1"/>
    <property type="molecule type" value="Genomic_DNA"/>
</dbReference>
<evidence type="ECO:0000256" key="8">
    <source>
        <dbReference type="ARBA" id="ARBA00023163"/>
    </source>
</evidence>
<feature type="compositionally biased region" description="Polar residues" evidence="11">
    <location>
        <begin position="331"/>
        <end position="351"/>
    </location>
</feature>
<keyword evidence="6" id="KW-0805">Transcription regulation</keyword>
<gene>
    <name evidence="13" type="ORF">HPULCUR_010302</name>
</gene>
<feature type="region of interest" description="Disordered" evidence="11">
    <location>
        <begin position="330"/>
        <end position="351"/>
    </location>
</feature>
<proteinExistence type="inferred from homology"/>
<evidence type="ECO:0000256" key="2">
    <source>
        <dbReference type="ARBA" id="ARBA00010855"/>
    </source>
</evidence>
<comment type="similarity">
    <text evidence="2">Belongs to the ERT1/acuK family.</text>
</comment>
<keyword evidence="5" id="KW-0862">Zinc</keyword>
<evidence type="ECO:0000256" key="5">
    <source>
        <dbReference type="ARBA" id="ARBA00022833"/>
    </source>
</evidence>
<dbReference type="PANTHER" id="PTHR47659">
    <property type="entry name" value="ZN(II)2CYS6 TRANSCRIPTION FACTOR (EUROFUNG)-RELATED"/>
    <property type="match status" value="1"/>
</dbReference>
<dbReference type="Pfam" id="PF00172">
    <property type="entry name" value="Zn_clus"/>
    <property type="match status" value="1"/>
</dbReference>
<evidence type="ECO:0000259" key="12">
    <source>
        <dbReference type="PROSITE" id="PS50048"/>
    </source>
</evidence>
<comment type="caution">
    <text evidence="13">The sequence shown here is derived from an EMBL/GenBank/DDBJ whole genome shotgun (WGS) entry which is preliminary data.</text>
</comment>
<keyword evidence="14" id="KW-1185">Reference proteome</keyword>
<dbReference type="PROSITE" id="PS50048">
    <property type="entry name" value="ZN2_CY6_FUNGAL_2"/>
    <property type="match status" value="1"/>
</dbReference>
<feature type="compositionally biased region" description="Low complexity" evidence="11">
    <location>
        <begin position="364"/>
        <end position="377"/>
    </location>
</feature>
<evidence type="ECO:0000256" key="3">
    <source>
        <dbReference type="ARBA" id="ARBA00022432"/>
    </source>
</evidence>
<dbReference type="PANTHER" id="PTHR47659:SF1">
    <property type="entry name" value="TRANSCRIPTION ACTIVATOR OF GLUCONEOGENESIS ERT1"/>
    <property type="match status" value="1"/>
</dbReference>
<dbReference type="InterPro" id="IPR001138">
    <property type="entry name" value="Zn2Cys6_DnaBD"/>
</dbReference>
<comment type="subcellular location">
    <subcellularLocation>
        <location evidence="1">Nucleus</location>
    </subcellularLocation>
</comment>
<accession>A0ABP9YCV9</accession>
<sequence length="737" mass="82372">MVKQRRSELSLQRTKDRVCSEERKFVGNKSKSIMFIGDRGYGVGSNIKRHIKYGEVRLQEKVTNKTTREIGGSIKTYHTTENAQELSNLTAVIKKSKSLRKELRKEFQVAEKERMDKASIFCQMEKSSWNTRLYAKLKSQREVCNRLYNKIDQVSSSIKNDWARVYELNKAVHKQTSPSKKKLIVFSDCMNKKIKDERVIVQGMDPGVVMTAAINSKMPTPLFESINRFQIFESEEESANEFLSHLDDKKTSFFLTACLVNSSMQTEHSKPNTGHRKKKAARACIHCQKAHLTCDDSRPCQRCIKRNLSTTCTDGARKKAKYLQDIEDAISGSTTPNTPYSPQSSLSTPNLNSFNSFQQSHFLDTGGSNTSTNDNTNNAMMPLENYNYGFGSTATNLEYSILSNMLGSSLANPTNVINSSSPAQTSADVLNNIWSQQSPVIENVTTPVSIIRGEASYLSSPTHLVSTPTSSYINSSINNNHNNNNSNNNNIKGSVPSISASTIGTSQVSASGVSTLSAYGDGAVVAKVASPVTSSTGPTVRRRNQIITPEMAYASATKPFSYADGYHYLINYVKSRMGREDLMRISRALALFRPSVLASMMNLTEDDLIFTEKCLQRTLLEFEKLISYSGTPTVVWRRTGEITMVGKEFSLLTQWSRDSLLSKKTYIYELMSNPSAVEYWEKYALHAFDNTDSAVYSTCILMSPTKRVVPCTFCFTIKRDIFDLPSVIVGNFLPILS</sequence>
<evidence type="ECO:0000256" key="9">
    <source>
        <dbReference type="ARBA" id="ARBA00023242"/>
    </source>
</evidence>
<dbReference type="InterPro" id="IPR036864">
    <property type="entry name" value="Zn2-C6_fun-type_DNA-bd_sf"/>
</dbReference>
<feature type="domain" description="Zn(2)-C6 fungal-type" evidence="12">
    <location>
        <begin position="283"/>
        <end position="314"/>
    </location>
</feature>
<dbReference type="Gene3D" id="4.10.240.10">
    <property type="entry name" value="Zn(2)-C6 fungal-type DNA-binding domain"/>
    <property type="match status" value="1"/>
</dbReference>
<evidence type="ECO:0000256" key="4">
    <source>
        <dbReference type="ARBA" id="ARBA00022723"/>
    </source>
</evidence>
<dbReference type="InterPro" id="IPR050335">
    <property type="entry name" value="ERT1_acuK_gluconeogen_tf"/>
</dbReference>
<evidence type="ECO:0000313" key="14">
    <source>
        <dbReference type="Proteomes" id="UP001476247"/>
    </source>
</evidence>
<dbReference type="CDD" id="cd00067">
    <property type="entry name" value="GAL4"/>
    <property type="match status" value="1"/>
</dbReference>
<dbReference type="Pfam" id="PF24990">
    <property type="entry name" value="PAS_13"/>
    <property type="match status" value="2"/>
</dbReference>
<reference evidence="13 14" key="1">
    <citation type="submission" date="2024-04" db="EMBL/GenBank/DDBJ databases">
        <title>genome sequences of Mucor flavus KT1a and Helicostylum pulchrum KT1b strains isolation_sourced from the surface of a dry-aged beef.</title>
        <authorList>
            <person name="Toyotome T."/>
            <person name="Hosono M."/>
            <person name="Torimaru M."/>
            <person name="Fukuda K."/>
            <person name="Mikami N."/>
        </authorList>
    </citation>
    <scope>NUCLEOTIDE SEQUENCE [LARGE SCALE GENOMIC DNA]</scope>
    <source>
        <strain evidence="13 14">KT1b</strain>
    </source>
</reference>
<evidence type="ECO:0000256" key="1">
    <source>
        <dbReference type="ARBA" id="ARBA00004123"/>
    </source>
</evidence>
<protein>
    <recommendedName>
        <fullName evidence="12">Zn(2)-C6 fungal-type domain-containing protein</fullName>
    </recommendedName>
</protein>
<feature type="region of interest" description="Disordered" evidence="11">
    <location>
        <begin position="358"/>
        <end position="377"/>
    </location>
</feature>
<keyword evidence="10" id="KW-0175">Coiled coil</keyword>
<keyword evidence="8" id="KW-0804">Transcription</keyword>
<evidence type="ECO:0000313" key="13">
    <source>
        <dbReference type="EMBL" id="GAA5804795.1"/>
    </source>
</evidence>
<keyword evidence="4" id="KW-0479">Metal-binding</keyword>